<reference evidence="2" key="1">
    <citation type="submission" date="2020-02" db="EMBL/GenBank/DDBJ databases">
        <authorList>
            <person name="Meier V. D."/>
        </authorList>
    </citation>
    <scope>NUCLEOTIDE SEQUENCE</scope>
    <source>
        <strain evidence="2">AVDCRST_MAG59</strain>
    </source>
</reference>
<organism evidence="2">
    <name type="scientific">uncultured Thermomicrobiales bacterium</name>
    <dbReference type="NCBI Taxonomy" id="1645740"/>
    <lineage>
        <taxon>Bacteria</taxon>
        <taxon>Pseudomonadati</taxon>
        <taxon>Thermomicrobiota</taxon>
        <taxon>Thermomicrobia</taxon>
        <taxon>Thermomicrobiales</taxon>
        <taxon>environmental samples</taxon>
    </lineage>
</organism>
<dbReference type="EMBL" id="CADCWF010000204">
    <property type="protein sequence ID" value="CAA9565949.1"/>
    <property type="molecule type" value="Genomic_DNA"/>
</dbReference>
<feature type="compositionally biased region" description="Basic residues" evidence="1">
    <location>
        <begin position="78"/>
        <end position="111"/>
    </location>
</feature>
<evidence type="ECO:0000313" key="2">
    <source>
        <dbReference type="EMBL" id="CAA9565949.1"/>
    </source>
</evidence>
<sequence>ERAGRDRVRPGGRCPRGPRRDAGPGRRGCPQALRLGGCRQGPRRYPPCQERGQLRHRDRRRRRCRDRPPDFVPLPGRGGRRRGRRRRLHRGQGRRRRRRRRVRQGRRRCPQTRHIGPLPDDPRERRRRSPGRLGALRGPRLPNDPVGGAEGDARPGTAV</sequence>
<proteinExistence type="predicted"/>
<feature type="non-terminal residue" evidence="2">
    <location>
        <position position="159"/>
    </location>
</feature>
<feature type="region of interest" description="Disordered" evidence="1">
    <location>
        <begin position="1"/>
        <end position="159"/>
    </location>
</feature>
<feature type="non-terminal residue" evidence="2">
    <location>
        <position position="1"/>
    </location>
</feature>
<gene>
    <name evidence="2" type="ORF">AVDCRST_MAG59-3037</name>
</gene>
<dbReference type="AlphaFoldDB" id="A0A6J4V3Z5"/>
<name>A0A6J4V3Z5_9BACT</name>
<feature type="compositionally biased region" description="Basic residues" evidence="1">
    <location>
        <begin position="54"/>
        <end position="65"/>
    </location>
</feature>
<evidence type="ECO:0000256" key="1">
    <source>
        <dbReference type="SAM" id="MobiDB-lite"/>
    </source>
</evidence>
<accession>A0A6J4V3Z5</accession>
<feature type="compositionally biased region" description="Low complexity" evidence="1">
    <location>
        <begin position="131"/>
        <end position="141"/>
    </location>
</feature>
<protein>
    <submittedName>
        <fullName evidence="2">Uncharacterized protein</fullName>
    </submittedName>
</protein>